<proteinExistence type="predicted"/>
<name>G0HEN8_CORVD</name>
<reference evidence="1 2" key="1">
    <citation type="journal article" date="2011" name="BMC Genomics">
        <title>Complete genome sequence of Corynebacterium variabile DSM 44702 isolated from the surface of smear-ripened cheeses and insights into cheese ripening and flavor generation.</title>
        <authorList>
            <person name="Schroeder J."/>
            <person name="Maus I."/>
            <person name="Trost E."/>
            <person name="Tauch A."/>
        </authorList>
    </citation>
    <scope>NUCLEOTIDE SEQUENCE [LARGE SCALE GENOMIC DNA]</scope>
    <source>
        <strain evidence="2">DSM 44702 / JCM 12073 / NCIMB 30131</strain>
    </source>
</reference>
<accession>G0HEN8</accession>
<dbReference type="KEGG" id="cva:CVAR_1672"/>
<gene>
    <name evidence="1" type="ordered locus">CVAR_1672</name>
</gene>
<evidence type="ECO:0000313" key="2">
    <source>
        <dbReference type="Proteomes" id="UP000006659"/>
    </source>
</evidence>
<evidence type="ECO:0008006" key="3">
    <source>
        <dbReference type="Google" id="ProtNLM"/>
    </source>
</evidence>
<sequence length="242" mass="26821">MPTRWFLVHAGEGSLVGRGVWWLQRCGVRWSVYWAGGDAGAADSGTVLRMGKLGALGVWDIERRVRLEELAEKVAGDGGATPAQVGVLYVALAAEFQGYCRDLHQECIDDLLDQMALVPFALKNVVGVTLRNGRALDRQNATTEAVAKDFKDLGISPWEIVQRYNKDEYHVWREGLDLVNSIRNAVAHSNEMKIDQYLERDELTMAKWTTCLDCVARLAVALHGAAEARLRGMTLEHINEGG</sequence>
<evidence type="ECO:0000313" key="1">
    <source>
        <dbReference type="EMBL" id="AEK37024.1"/>
    </source>
</evidence>
<dbReference type="AlphaFoldDB" id="G0HEN8"/>
<dbReference type="HOGENOM" id="CLU_1145693_0_0_11"/>
<dbReference type="STRING" id="858619.CVAR_1672"/>
<dbReference type="Proteomes" id="UP000006659">
    <property type="component" value="Chromosome"/>
</dbReference>
<protein>
    <recommendedName>
        <fullName evidence="3">RiboL-PSP-HEPN domain-containing protein</fullName>
    </recommendedName>
</protein>
<dbReference type="EMBL" id="CP002917">
    <property type="protein sequence ID" value="AEK37024.1"/>
    <property type="molecule type" value="Genomic_DNA"/>
</dbReference>
<organism evidence="1 2">
    <name type="scientific">Corynebacterium variabile (strain DSM 44702 / CIP 107183 / JCM 12073 / NCIMB 30131)</name>
    <name type="common">Corynebacterium mooreparkense</name>
    <dbReference type="NCBI Taxonomy" id="858619"/>
    <lineage>
        <taxon>Bacteria</taxon>
        <taxon>Bacillati</taxon>
        <taxon>Actinomycetota</taxon>
        <taxon>Actinomycetes</taxon>
        <taxon>Mycobacteriales</taxon>
        <taxon>Corynebacteriaceae</taxon>
        <taxon>Corynebacterium</taxon>
    </lineage>
</organism>